<gene>
    <name evidence="2" type="ORF">H7F16_11840</name>
</gene>
<dbReference type="SUPFAM" id="SSF56954">
    <property type="entry name" value="Outer membrane efflux proteins (OEP)"/>
    <property type="match status" value="1"/>
</dbReference>
<dbReference type="Proteomes" id="UP000555411">
    <property type="component" value="Unassembled WGS sequence"/>
</dbReference>
<proteinExistence type="predicted"/>
<dbReference type="PROSITE" id="PS51257">
    <property type="entry name" value="PROKAR_LIPOPROTEIN"/>
    <property type="match status" value="1"/>
</dbReference>
<sequence>MTPVLRLWSVGGAAPRLPAALALAVLLSGCLGGLQSPGLQGFGKARAPADQVEHKAFAAEGSTASDFPVIADLRARRSVVPQGGSYAAVASAVVAASSGASAAELQMARLNAEAVDKNWLPTIGPVVTLDSLGVMAAQIVAEMALLDNGRRKAERAVAAADVDVAAVVLAADLNDRVRQGLTLYIKAEQARAQAMVAQRGVERLSAFQDMVSERVAGGLSDRSEEQIAAQKRAEMQATYANDMQMAARSLDELAMLAGRPLAGLRGVEPLGAADAVPLSVLKAQGEGARAVALSRAERAGALPGLAATASVDGAGAVRSGLRLGGANFGFGTGARLRALQATPELVARQLDEARQAAARRIAAMQGEAAELRTRQAQGAEVLRQTMGNLDLFVEQYRAGRRSLVELVGQYDAALRLERDQTALGYEIALREVAVAAEQGVLVDGAPM</sequence>
<accession>A0A842I994</accession>
<protein>
    <submittedName>
        <fullName evidence="2">TolC family protein</fullName>
    </submittedName>
</protein>
<dbReference type="RefSeq" id="WP_206682601.1">
    <property type="nucleotide sequence ID" value="NZ_JACLQD010000003.1"/>
</dbReference>
<dbReference type="EMBL" id="JACLQD010000003">
    <property type="protein sequence ID" value="MBC2836199.1"/>
    <property type="molecule type" value="Genomic_DNA"/>
</dbReference>
<keyword evidence="1" id="KW-0175">Coiled coil</keyword>
<dbReference type="AlphaFoldDB" id="A0A842I994"/>
<name>A0A842I994_9RHOB</name>
<dbReference type="Gene3D" id="1.20.1600.10">
    <property type="entry name" value="Outer membrane efflux proteins (OEP)"/>
    <property type="match status" value="1"/>
</dbReference>
<evidence type="ECO:0000256" key="1">
    <source>
        <dbReference type="SAM" id="Coils"/>
    </source>
</evidence>
<organism evidence="2 3">
    <name type="scientific">Paragemmobacter straminiformis</name>
    <dbReference type="NCBI Taxonomy" id="2045119"/>
    <lineage>
        <taxon>Bacteria</taxon>
        <taxon>Pseudomonadati</taxon>
        <taxon>Pseudomonadota</taxon>
        <taxon>Alphaproteobacteria</taxon>
        <taxon>Rhodobacterales</taxon>
        <taxon>Paracoccaceae</taxon>
        <taxon>Paragemmobacter</taxon>
    </lineage>
</organism>
<reference evidence="2 3" key="1">
    <citation type="journal article" date="2017" name="Int. J. Syst. Evol. Microbiol.">
        <title>Gemmobacter straminiformis sp. nov., isolated from an artificial fountain.</title>
        <authorList>
            <person name="Kang J.Y."/>
            <person name="Kim M.J."/>
            <person name="Chun J."/>
            <person name="Son K.P."/>
            <person name="Jahng K.Y."/>
        </authorList>
    </citation>
    <scope>NUCLEOTIDE SEQUENCE [LARGE SCALE GENOMIC DNA]</scope>
    <source>
        <strain evidence="2 3">CAM-8</strain>
    </source>
</reference>
<keyword evidence="3" id="KW-1185">Reference proteome</keyword>
<evidence type="ECO:0000313" key="2">
    <source>
        <dbReference type="EMBL" id="MBC2836199.1"/>
    </source>
</evidence>
<feature type="coiled-coil region" evidence="1">
    <location>
        <begin position="347"/>
        <end position="374"/>
    </location>
</feature>
<evidence type="ECO:0000313" key="3">
    <source>
        <dbReference type="Proteomes" id="UP000555411"/>
    </source>
</evidence>
<comment type="caution">
    <text evidence="2">The sequence shown here is derived from an EMBL/GenBank/DDBJ whole genome shotgun (WGS) entry which is preliminary data.</text>
</comment>
<dbReference type="GO" id="GO:0015562">
    <property type="term" value="F:efflux transmembrane transporter activity"/>
    <property type="evidence" value="ECO:0007669"/>
    <property type="project" value="InterPro"/>
</dbReference>